<protein>
    <submittedName>
        <fullName evidence="2">Uncharacterized protein</fullName>
    </submittedName>
</protein>
<evidence type="ECO:0000313" key="2">
    <source>
        <dbReference type="EMBL" id="KAF2164573.1"/>
    </source>
</evidence>
<dbReference type="EMBL" id="ML993603">
    <property type="protein sequence ID" value="KAF2164573.1"/>
    <property type="molecule type" value="Genomic_DNA"/>
</dbReference>
<keyword evidence="3" id="KW-1185">Reference proteome</keyword>
<evidence type="ECO:0000256" key="1">
    <source>
        <dbReference type="SAM" id="MobiDB-lite"/>
    </source>
</evidence>
<proteinExistence type="predicted"/>
<dbReference type="Proteomes" id="UP000799537">
    <property type="component" value="Unassembled WGS sequence"/>
</dbReference>
<evidence type="ECO:0000313" key="3">
    <source>
        <dbReference type="Proteomes" id="UP000799537"/>
    </source>
</evidence>
<dbReference type="RefSeq" id="XP_033665462.1">
    <property type="nucleotide sequence ID" value="XM_033813285.1"/>
</dbReference>
<gene>
    <name evidence="2" type="ORF">M409DRAFT_56407</name>
</gene>
<feature type="region of interest" description="Disordered" evidence="1">
    <location>
        <begin position="1"/>
        <end position="196"/>
    </location>
</feature>
<feature type="compositionally biased region" description="Low complexity" evidence="1">
    <location>
        <begin position="132"/>
        <end position="145"/>
    </location>
</feature>
<feature type="compositionally biased region" description="Polar residues" evidence="1">
    <location>
        <begin position="1"/>
        <end position="22"/>
    </location>
</feature>
<feature type="compositionally biased region" description="Polar residues" evidence="1">
    <location>
        <begin position="44"/>
        <end position="62"/>
    </location>
</feature>
<feature type="region of interest" description="Disordered" evidence="1">
    <location>
        <begin position="208"/>
        <end position="227"/>
    </location>
</feature>
<dbReference type="OrthoDB" id="3634152at2759"/>
<name>A0A6A6CCV4_ZASCE</name>
<organism evidence="2 3">
    <name type="scientific">Zasmidium cellare ATCC 36951</name>
    <dbReference type="NCBI Taxonomy" id="1080233"/>
    <lineage>
        <taxon>Eukaryota</taxon>
        <taxon>Fungi</taxon>
        <taxon>Dikarya</taxon>
        <taxon>Ascomycota</taxon>
        <taxon>Pezizomycotina</taxon>
        <taxon>Dothideomycetes</taxon>
        <taxon>Dothideomycetidae</taxon>
        <taxon>Mycosphaerellales</taxon>
        <taxon>Mycosphaerellaceae</taxon>
        <taxon>Zasmidium</taxon>
    </lineage>
</organism>
<reference evidence="2" key="1">
    <citation type="journal article" date="2020" name="Stud. Mycol.">
        <title>101 Dothideomycetes genomes: a test case for predicting lifestyles and emergence of pathogens.</title>
        <authorList>
            <person name="Haridas S."/>
            <person name="Albert R."/>
            <person name="Binder M."/>
            <person name="Bloem J."/>
            <person name="Labutti K."/>
            <person name="Salamov A."/>
            <person name="Andreopoulos B."/>
            <person name="Baker S."/>
            <person name="Barry K."/>
            <person name="Bills G."/>
            <person name="Bluhm B."/>
            <person name="Cannon C."/>
            <person name="Castanera R."/>
            <person name="Culley D."/>
            <person name="Daum C."/>
            <person name="Ezra D."/>
            <person name="Gonzalez J."/>
            <person name="Henrissat B."/>
            <person name="Kuo A."/>
            <person name="Liang C."/>
            <person name="Lipzen A."/>
            <person name="Lutzoni F."/>
            <person name="Magnuson J."/>
            <person name="Mondo S."/>
            <person name="Nolan M."/>
            <person name="Ohm R."/>
            <person name="Pangilinan J."/>
            <person name="Park H.-J."/>
            <person name="Ramirez L."/>
            <person name="Alfaro M."/>
            <person name="Sun H."/>
            <person name="Tritt A."/>
            <person name="Yoshinaga Y."/>
            <person name="Zwiers L.-H."/>
            <person name="Turgeon B."/>
            <person name="Goodwin S."/>
            <person name="Spatafora J."/>
            <person name="Crous P."/>
            <person name="Grigoriev I."/>
        </authorList>
    </citation>
    <scope>NUCLEOTIDE SEQUENCE</scope>
    <source>
        <strain evidence="2">ATCC 36951</strain>
    </source>
</reference>
<dbReference type="AlphaFoldDB" id="A0A6A6CCV4"/>
<dbReference type="GeneID" id="54566557"/>
<sequence length="227" mass="25146">MDRSMTSSPNSRRQGSQPSAPSSLPPWEQRSVAQVPYMAPDSPPLTQTEQQAPPSLWATRQNGLHGRSKSYTGHPDQDDRHYQHGVKTPLTAPPTKTSPPPIPYEVDRIASGPRSAPHLPAFAKGPPSPPDSTRQSLSSTSKSASPGHSPHLGSKPTITAMPGTMSARERSRSRHRTPTSQDPGTQEQHEHVPIGKRFRSVLRDIFRRDPVDETKFERIEDRHWADE</sequence>
<accession>A0A6A6CCV4</accession>